<feature type="repeat" description="RPEL" evidence="2">
    <location>
        <begin position="724"/>
        <end position="749"/>
    </location>
</feature>
<comment type="caution">
    <text evidence="4">The sequence shown here is derived from an EMBL/GenBank/DDBJ whole genome shotgun (WGS) entry which is preliminary data.</text>
</comment>
<dbReference type="Proteomes" id="UP000322873">
    <property type="component" value="Unassembled WGS sequence"/>
</dbReference>
<evidence type="ECO:0000256" key="3">
    <source>
        <dbReference type="SAM" id="MobiDB-lite"/>
    </source>
</evidence>
<evidence type="ECO:0008006" key="6">
    <source>
        <dbReference type="Google" id="ProtNLM"/>
    </source>
</evidence>
<keyword evidence="1" id="KW-0677">Repeat</keyword>
<sequence>MSLYEFVFFALQSIPFISLAYCFGRGLAPLLLNDEFDEFPRGLELVCLAESLFFLFCFLPYRVWLQREAVHPPAPSQEERAVLYQRCADNITDPEAYLQQWFLGADIREIRRDNVKEFLLWAFFNRGGPPGDDDEELEGYIGILEKQLGREILEGRGNAKCLRLTLDEVSMSHRSLIWYCCVGFVDFLTFCSLRYHGFDFHRTSLKQSLSIIPIRPHAFLTTRHSPAKHISYWHRPHTSKTKLPVVFIHGIGIGLYPYTKFLNELNASTGTPDDHIGILALEIMNISFRLTHSALSREETALEIFQIISQHLGPDQKFVLVSHSYGTVITTNLLRSPLLSPRIGPIVLIDPVSICLHLPSVAFNFTRRIPRDANEYQLYYFASLDPGVSHTLSRKFFWNENVLWKEDFEGRKVTASLAGKDLIVDTEAVCRYLCCGNLSGKSTPSVRTVNANTNGTVKSPLSLKIPLLIEIDESEVREEARTVNVDVIGSENDEEGIQDDEIDEEDNEEWKYREWKGVGTEVLWFGSLDHAQVFDKRGTRRRIIDVQPDTSYNQLQYKVHCTSYKVQATNYLSIQINTRRLLIKNKPHHPFDSIPFNLISFPLCARMSEQIQDQERAEPLIDTTPIVRPAQHERQKSLEKLYADRPTAHELKERHILLDTDAAPGLQSAQHALEQQRISDSLKKNLEHRPTKEDLVERNILASSTAAPGIQAQQKELEKHMRADSLNEKLSHRPQPEELVHKGVLKEDPTSPIEGGDRESAEKRYEEAIEEEYAKREGGA</sequence>
<dbReference type="PANTHER" id="PTHR37471">
    <property type="entry name" value="UNNAMED PRODUCT"/>
    <property type="match status" value="1"/>
</dbReference>
<dbReference type="Gene3D" id="6.10.140.2040">
    <property type="match status" value="1"/>
</dbReference>
<feature type="repeat" description="RPEL" evidence="2">
    <location>
        <begin position="680"/>
        <end position="705"/>
    </location>
</feature>
<reference evidence="4 5" key="1">
    <citation type="submission" date="2019-06" db="EMBL/GenBank/DDBJ databases">
        <title>Genome Sequence of the Brown Rot Fungal Pathogen Monilinia fructicola.</title>
        <authorList>
            <person name="De Miccolis Angelini R.M."/>
            <person name="Landi L."/>
            <person name="Abate D."/>
            <person name="Pollastro S."/>
            <person name="Romanazzi G."/>
            <person name="Faretra F."/>
        </authorList>
    </citation>
    <scope>NUCLEOTIDE SEQUENCE [LARGE SCALE GENOMIC DNA]</scope>
    <source>
        <strain evidence="4 5">Mfrc123</strain>
    </source>
</reference>
<organism evidence="4 5">
    <name type="scientific">Monilinia fructicola</name>
    <name type="common">Brown rot fungus</name>
    <name type="synonym">Ciboria fructicola</name>
    <dbReference type="NCBI Taxonomy" id="38448"/>
    <lineage>
        <taxon>Eukaryota</taxon>
        <taxon>Fungi</taxon>
        <taxon>Dikarya</taxon>
        <taxon>Ascomycota</taxon>
        <taxon>Pezizomycotina</taxon>
        <taxon>Leotiomycetes</taxon>
        <taxon>Helotiales</taxon>
        <taxon>Sclerotiniaceae</taxon>
        <taxon>Monilinia</taxon>
    </lineage>
</organism>
<dbReference type="AlphaFoldDB" id="A0A5M9JQM3"/>
<evidence type="ECO:0000313" key="5">
    <source>
        <dbReference type="Proteomes" id="UP000322873"/>
    </source>
</evidence>
<dbReference type="VEuPathDB" id="FungiDB:MFRU_005g02360"/>
<dbReference type="SMART" id="SM00707">
    <property type="entry name" value="RPEL"/>
    <property type="match status" value="3"/>
</dbReference>
<dbReference type="EMBL" id="VICG01000007">
    <property type="protein sequence ID" value="KAA8570092.1"/>
    <property type="molecule type" value="Genomic_DNA"/>
</dbReference>
<protein>
    <recommendedName>
        <fullName evidence="6">AB hydrolase-1 domain-containing protein</fullName>
    </recommendedName>
</protein>
<evidence type="ECO:0000313" key="4">
    <source>
        <dbReference type="EMBL" id="KAA8570092.1"/>
    </source>
</evidence>
<feature type="region of interest" description="Disordered" evidence="3">
    <location>
        <begin position="727"/>
        <end position="780"/>
    </location>
</feature>
<dbReference type="SUPFAM" id="SSF53474">
    <property type="entry name" value="alpha/beta-Hydrolases"/>
    <property type="match status" value="1"/>
</dbReference>
<dbReference type="InterPro" id="IPR004018">
    <property type="entry name" value="RPEL_repeat"/>
</dbReference>
<dbReference type="PROSITE" id="PS51073">
    <property type="entry name" value="RPEL"/>
    <property type="match status" value="2"/>
</dbReference>
<dbReference type="PANTHER" id="PTHR37471:SF1">
    <property type="entry name" value="AB HYDROLASE-1 DOMAIN-CONTAINING PROTEIN"/>
    <property type="match status" value="1"/>
</dbReference>
<dbReference type="Gene3D" id="6.10.150.10">
    <property type="match status" value="1"/>
</dbReference>
<dbReference type="Gene3D" id="3.40.50.1820">
    <property type="entry name" value="alpha/beta hydrolase"/>
    <property type="match status" value="1"/>
</dbReference>
<proteinExistence type="predicted"/>
<evidence type="ECO:0000256" key="2">
    <source>
        <dbReference type="PROSITE-ProRule" id="PRU00401"/>
    </source>
</evidence>
<dbReference type="Pfam" id="PF02755">
    <property type="entry name" value="RPEL"/>
    <property type="match status" value="2"/>
</dbReference>
<accession>A0A5M9JQM3</accession>
<dbReference type="VEuPathDB" id="FungiDB:MFRU_005g02370"/>
<gene>
    <name evidence="4" type="ORF">EYC84_002426</name>
</gene>
<evidence type="ECO:0000256" key="1">
    <source>
        <dbReference type="ARBA" id="ARBA00022737"/>
    </source>
</evidence>
<name>A0A5M9JQM3_MONFR</name>
<keyword evidence="5" id="KW-1185">Reference proteome</keyword>
<dbReference type="InterPro" id="IPR029058">
    <property type="entry name" value="AB_hydrolase_fold"/>
</dbReference>